<feature type="compositionally biased region" description="Acidic residues" evidence="6">
    <location>
        <begin position="170"/>
        <end position="179"/>
    </location>
</feature>
<protein>
    <submittedName>
        <fullName evidence="8">Heparan sulfate glucosamine 3-O-sulfotransferase 3B1</fullName>
    </submittedName>
</protein>
<feature type="domain" description="Sulfotransferase" evidence="7">
    <location>
        <begin position="187"/>
        <end position="429"/>
    </location>
</feature>
<proteinExistence type="predicted"/>
<feature type="active site" description="For sulfotransferase activity" evidence="3">
    <location>
        <position position="195"/>
    </location>
</feature>
<dbReference type="Gene3D" id="3.40.50.300">
    <property type="entry name" value="P-loop containing nucleotide triphosphate hydrolases"/>
    <property type="match status" value="1"/>
</dbReference>
<comment type="caution">
    <text evidence="8">The sequence shown here is derived from an EMBL/GenBank/DDBJ whole genome shotgun (WGS) entry which is preliminary data.</text>
</comment>
<feature type="disulfide bond" evidence="5">
    <location>
        <begin position="384"/>
        <end position="400"/>
    </location>
</feature>
<sequence>MIRKRVKSLKDRLPSKTRALILLLVSSAVLTYIVYESASRTSRFSKLTTPGDWRGIYNKSGILTGGKVLSNRKFTVHPNFKHVDRKESSYFKTTARASLTSAEDERLASRFREKRTRVGEKAENGLVRGQENSHDLIASVDKQGNNSILFAFKDRDHRKPSMRFANQDERDNDEDSEDEAERKRLPNALIIGAKKGGTRAILEILKIHPNVRACSSEVHFFDRDENYNQGLKWYRQQMPVSLPGQITIEKSPSYFVTPKVPERVYRMSKYVKLIVIVRDPTRRAVSDYTQSLERKPDNPPFEEIVIDEDGEINESWSKVIIGRYADHLSQWLKFFPLSQFHFVSGEELIERPAREIQLVEQFLNLRPHIKEENFYFNDSKGFPCFIGKISNSGSVSKTHCLRETKGRKHPAVKEEVLKRLHEYFRPLNKKFYEMAGRNFHWP</sequence>
<dbReference type="InterPro" id="IPR000863">
    <property type="entry name" value="Sulfotransferase_dom"/>
</dbReference>
<evidence type="ECO:0000256" key="6">
    <source>
        <dbReference type="SAM" id="MobiDB-lite"/>
    </source>
</evidence>
<keyword evidence="5" id="KW-1015">Disulfide bond</keyword>
<feature type="binding site" evidence="4">
    <location>
        <begin position="405"/>
        <end position="409"/>
    </location>
    <ligand>
        <name>3'-phosphoadenylyl sulfate</name>
        <dbReference type="ChEBI" id="CHEBI:58339"/>
    </ligand>
</feature>
<dbReference type="EMBL" id="JARQWQ010000051">
    <property type="protein sequence ID" value="KAK2557178.1"/>
    <property type="molecule type" value="Genomic_DNA"/>
</dbReference>
<accession>A0AAD9V0Z1</accession>
<dbReference type="PANTHER" id="PTHR10605">
    <property type="entry name" value="HEPARAN SULFATE SULFOTRANSFERASE"/>
    <property type="match status" value="1"/>
</dbReference>
<evidence type="ECO:0000256" key="4">
    <source>
        <dbReference type="PIRSR" id="PIRSR637359-2"/>
    </source>
</evidence>
<name>A0AAD9V0Z1_ACRCE</name>
<dbReference type="InterPro" id="IPR037359">
    <property type="entry name" value="NST/OST"/>
</dbReference>
<feature type="binding site" evidence="4">
    <location>
        <position position="278"/>
    </location>
    <ligand>
        <name>3'-phosphoadenylyl sulfate</name>
        <dbReference type="ChEBI" id="CHEBI:58339"/>
    </ligand>
</feature>
<keyword evidence="9" id="KW-1185">Reference proteome</keyword>
<keyword evidence="2" id="KW-0325">Glycoprotein</keyword>
<feature type="region of interest" description="Disordered" evidence="6">
    <location>
        <begin position="160"/>
        <end position="181"/>
    </location>
</feature>
<dbReference type="Pfam" id="PF00685">
    <property type="entry name" value="Sulfotransfer_1"/>
    <property type="match status" value="1"/>
</dbReference>
<reference evidence="8" key="2">
    <citation type="journal article" date="2023" name="Science">
        <title>Genomic signatures of disease resistance in endangered staghorn corals.</title>
        <authorList>
            <person name="Vollmer S.V."/>
            <person name="Selwyn J.D."/>
            <person name="Despard B.A."/>
            <person name="Roesel C.L."/>
        </authorList>
    </citation>
    <scope>NUCLEOTIDE SEQUENCE</scope>
    <source>
        <strain evidence="8">K2</strain>
    </source>
</reference>
<dbReference type="AlphaFoldDB" id="A0AAD9V0Z1"/>
<evidence type="ECO:0000256" key="5">
    <source>
        <dbReference type="PIRSR" id="PIRSR637359-3"/>
    </source>
</evidence>
<feature type="binding site" evidence="4">
    <location>
        <begin position="195"/>
        <end position="199"/>
    </location>
    <ligand>
        <name>3'-phosphoadenylyl sulfate</name>
        <dbReference type="ChEBI" id="CHEBI:58339"/>
    </ligand>
</feature>
<keyword evidence="1" id="KW-0808">Transferase</keyword>
<evidence type="ECO:0000256" key="1">
    <source>
        <dbReference type="ARBA" id="ARBA00022679"/>
    </source>
</evidence>
<dbReference type="InterPro" id="IPR027417">
    <property type="entry name" value="P-loop_NTPase"/>
</dbReference>
<dbReference type="GO" id="GO:0008467">
    <property type="term" value="F:[heparan sulfate]-glucosamine 3-sulfotransferase activity"/>
    <property type="evidence" value="ECO:0007669"/>
    <property type="project" value="TreeGrafter"/>
</dbReference>
<evidence type="ECO:0000259" key="7">
    <source>
        <dbReference type="Pfam" id="PF00685"/>
    </source>
</evidence>
<dbReference type="SUPFAM" id="SSF52540">
    <property type="entry name" value="P-loop containing nucleoside triphosphate hydrolases"/>
    <property type="match status" value="1"/>
</dbReference>
<evidence type="ECO:0000313" key="8">
    <source>
        <dbReference type="EMBL" id="KAK2557178.1"/>
    </source>
</evidence>
<gene>
    <name evidence="8" type="ORF">P5673_020659</name>
</gene>
<dbReference type="PANTHER" id="PTHR10605:SF72">
    <property type="entry name" value="HEPARAN SULFATE 3-O SULFOTRANSFERASE-B, ISOFORM A"/>
    <property type="match status" value="1"/>
</dbReference>
<dbReference type="Proteomes" id="UP001249851">
    <property type="component" value="Unassembled WGS sequence"/>
</dbReference>
<evidence type="ECO:0000256" key="3">
    <source>
        <dbReference type="PIRSR" id="PIRSR637359-1"/>
    </source>
</evidence>
<reference evidence="8" key="1">
    <citation type="journal article" date="2023" name="G3 (Bethesda)">
        <title>Whole genome assembly and annotation of the endangered Caribbean coral Acropora cervicornis.</title>
        <authorList>
            <person name="Selwyn J.D."/>
            <person name="Vollmer S.V."/>
        </authorList>
    </citation>
    <scope>NUCLEOTIDE SEQUENCE</scope>
    <source>
        <strain evidence="8">K2</strain>
    </source>
</reference>
<organism evidence="8 9">
    <name type="scientific">Acropora cervicornis</name>
    <name type="common">Staghorn coral</name>
    <dbReference type="NCBI Taxonomy" id="6130"/>
    <lineage>
        <taxon>Eukaryota</taxon>
        <taxon>Metazoa</taxon>
        <taxon>Cnidaria</taxon>
        <taxon>Anthozoa</taxon>
        <taxon>Hexacorallia</taxon>
        <taxon>Scleractinia</taxon>
        <taxon>Astrocoeniina</taxon>
        <taxon>Acroporidae</taxon>
        <taxon>Acropora</taxon>
    </lineage>
</organism>
<feature type="binding site" evidence="4">
    <location>
        <position position="286"/>
    </location>
    <ligand>
        <name>3'-phosphoadenylyl sulfate</name>
        <dbReference type="ChEBI" id="CHEBI:58339"/>
    </ligand>
</feature>
<dbReference type="FunFam" id="3.40.50.300:FF:002997">
    <property type="entry name" value="Sulfotransferase"/>
    <property type="match status" value="1"/>
</dbReference>
<evidence type="ECO:0000256" key="2">
    <source>
        <dbReference type="ARBA" id="ARBA00023180"/>
    </source>
</evidence>
<evidence type="ECO:0000313" key="9">
    <source>
        <dbReference type="Proteomes" id="UP001249851"/>
    </source>
</evidence>